<reference evidence="2 3" key="1">
    <citation type="submission" date="2023-05" db="EMBL/GenBank/DDBJ databases">
        <title>Lysobacter sp. strain LF1 Genome sequencing and assembly.</title>
        <authorList>
            <person name="Jung Y."/>
        </authorList>
    </citation>
    <scope>NUCLEOTIDE SEQUENCE [LARGE SCALE GENOMIC DNA]</scope>
    <source>
        <strain evidence="2 3">LF1</strain>
    </source>
</reference>
<organism evidence="2 3">
    <name type="scientific">Lysobacter stagni</name>
    <dbReference type="NCBI Taxonomy" id="3045172"/>
    <lineage>
        <taxon>Bacteria</taxon>
        <taxon>Pseudomonadati</taxon>
        <taxon>Pseudomonadota</taxon>
        <taxon>Gammaproteobacteria</taxon>
        <taxon>Lysobacterales</taxon>
        <taxon>Lysobacteraceae</taxon>
        <taxon>Lysobacter</taxon>
    </lineage>
</organism>
<sequence length="206" mass="23056">MPFLRSSAPEVTHGPSEGACYLYVLPCAYEDLLKLGFSRHPLQRMQALHTRYFEFFDLDRAVLVETETVRDARRLELDLGHRLAEHGAPSPLTVRREAAGHTEWYRGAQALLTDEAERLRGIGHTVHAPLRPWLRAELLRGADALFDWGAAVLDAVQGEPAHLDAPALADLRQRVLDRLDAYEALGIAVGDFLPAALAHWRAQRRG</sequence>
<dbReference type="Pfam" id="PF10544">
    <property type="entry name" value="T5orf172"/>
    <property type="match status" value="1"/>
</dbReference>
<dbReference type="InterPro" id="IPR018306">
    <property type="entry name" value="Phage_T5_Orf172_DNA-bd"/>
</dbReference>
<comment type="caution">
    <text evidence="2">The sequence shown here is derived from an EMBL/GenBank/DDBJ whole genome shotgun (WGS) entry which is preliminary data.</text>
</comment>
<proteinExistence type="predicted"/>
<dbReference type="RefSeq" id="WP_283213044.1">
    <property type="nucleotide sequence ID" value="NZ_JASGBI010000001.1"/>
</dbReference>
<dbReference type="EMBL" id="JASGBI010000001">
    <property type="protein sequence ID" value="MDI9239671.1"/>
    <property type="molecule type" value="Genomic_DNA"/>
</dbReference>
<evidence type="ECO:0000259" key="1">
    <source>
        <dbReference type="SMART" id="SM00974"/>
    </source>
</evidence>
<dbReference type="SMART" id="SM00974">
    <property type="entry name" value="T5orf172"/>
    <property type="match status" value="1"/>
</dbReference>
<gene>
    <name evidence="2" type="ORF">QLQ15_12225</name>
</gene>
<evidence type="ECO:0000313" key="3">
    <source>
        <dbReference type="Proteomes" id="UP001321580"/>
    </source>
</evidence>
<protein>
    <submittedName>
        <fullName evidence="2">GIY-YIG nuclease family protein</fullName>
    </submittedName>
</protein>
<keyword evidence="3" id="KW-1185">Reference proteome</keyword>
<name>A0ABT6XHZ6_9GAMM</name>
<evidence type="ECO:0000313" key="2">
    <source>
        <dbReference type="EMBL" id="MDI9239671.1"/>
    </source>
</evidence>
<feature type="domain" description="Bacteriophage T5 Orf172 DNA-binding" evidence="1">
    <location>
        <begin position="27"/>
        <end position="119"/>
    </location>
</feature>
<accession>A0ABT6XHZ6</accession>
<dbReference type="Proteomes" id="UP001321580">
    <property type="component" value="Unassembled WGS sequence"/>
</dbReference>